<keyword evidence="17" id="KW-1185">Reference proteome</keyword>
<evidence type="ECO:0000256" key="11">
    <source>
        <dbReference type="ARBA" id="ARBA00023317"/>
    </source>
</evidence>
<protein>
    <recommendedName>
        <fullName evidence="3 12">Pyruvate kinase</fullName>
        <ecNumber evidence="3 12">2.7.1.40</ecNumber>
    </recommendedName>
</protein>
<dbReference type="Gene3D" id="3.20.20.60">
    <property type="entry name" value="Phosphoenolpyruvate-binding domains"/>
    <property type="match status" value="1"/>
</dbReference>
<keyword evidence="8" id="KW-0067">ATP-binding</keyword>
<dbReference type="PRINTS" id="PR01050">
    <property type="entry name" value="PYRUVTKNASE"/>
</dbReference>
<dbReference type="NCBIfam" id="NF004491">
    <property type="entry name" value="PRK05826.1"/>
    <property type="match status" value="1"/>
</dbReference>
<dbReference type="OrthoDB" id="9812123at2"/>
<dbReference type="InterPro" id="IPR015806">
    <property type="entry name" value="Pyrv_Knase_insert_dom_sf"/>
</dbReference>
<gene>
    <name evidence="16" type="ORF">A9O67_02825</name>
</gene>
<evidence type="ECO:0000256" key="8">
    <source>
        <dbReference type="ARBA" id="ARBA00022840"/>
    </source>
</evidence>
<dbReference type="Gene3D" id="3.40.1380.20">
    <property type="entry name" value="Pyruvate kinase, C-terminal domain"/>
    <property type="match status" value="1"/>
</dbReference>
<keyword evidence="9 13" id="KW-0460">Magnesium</keyword>
<dbReference type="GO" id="GO:0030955">
    <property type="term" value="F:potassium ion binding"/>
    <property type="evidence" value="ECO:0007669"/>
    <property type="project" value="UniProtKB-UniRule"/>
</dbReference>
<name>A0A1A6DW29_9BURK</name>
<dbReference type="NCBIfam" id="NF004978">
    <property type="entry name" value="PRK06354.1"/>
    <property type="match status" value="1"/>
</dbReference>
<comment type="similarity">
    <text evidence="2 13">Belongs to the pyruvate kinase family.</text>
</comment>
<dbReference type="PANTHER" id="PTHR11817">
    <property type="entry name" value="PYRUVATE KINASE"/>
    <property type="match status" value="1"/>
</dbReference>
<evidence type="ECO:0000256" key="12">
    <source>
        <dbReference type="NCBIfam" id="TIGR01064"/>
    </source>
</evidence>
<dbReference type="STRING" id="1101373.A9O67_02825"/>
<dbReference type="EC" id="2.7.1.40" evidence="3 12"/>
<evidence type="ECO:0000256" key="9">
    <source>
        <dbReference type="ARBA" id="ARBA00022842"/>
    </source>
</evidence>
<dbReference type="Gene3D" id="2.40.33.10">
    <property type="entry name" value="PK beta-barrel domain-like"/>
    <property type="match status" value="1"/>
</dbReference>
<dbReference type="Pfam" id="PF00224">
    <property type="entry name" value="PK"/>
    <property type="match status" value="1"/>
</dbReference>
<evidence type="ECO:0000256" key="7">
    <source>
        <dbReference type="ARBA" id="ARBA00022777"/>
    </source>
</evidence>
<evidence type="ECO:0000256" key="5">
    <source>
        <dbReference type="ARBA" id="ARBA00022723"/>
    </source>
</evidence>
<dbReference type="GO" id="GO:0004743">
    <property type="term" value="F:pyruvate kinase activity"/>
    <property type="evidence" value="ECO:0007669"/>
    <property type="project" value="UniProtKB-UniRule"/>
</dbReference>
<proteinExistence type="inferred from homology"/>
<dbReference type="InterPro" id="IPR015795">
    <property type="entry name" value="Pyrv_Knase_C"/>
</dbReference>
<evidence type="ECO:0000313" key="16">
    <source>
        <dbReference type="EMBL" id="OBS31137.1"/>
    </source>
</evidence>
<feature type="domain" description="Pyruvate kinase barrel" evidence="14">
    <location>
        <begin position="4"/>
        <end position="328"/>
    </location>
</feature>
<dbReference type="SUPFAM" id="SSF52935">
    <property type="entry name" value="PK C-terminal domain-like"/>
    <property type="match status" value="1"/>
</dbReference>
<dbReference type="RefSeq" id="WP_068607953.1">
    <property type="nucleotide sequence ID" value="NZ_LZDH01000045.1"/>
</dbReference>
<keyword evidence="7 13" id="KW-0418">Kinase</keyword>
<dbReference type="SUPFAM" id="SSF51621">
    <property type="entry name" value="Phosphoenolpyruvate/pyruvate domain"/>
    <property type="match status" value="1"/>
</dbReference>
<keyword evidence="4 13" id="KW-0808">Transferase</keyword>
<dbReference type="Proteomes" id="UP000091969">
    <property type="component" value="Unassembled WGS sequence"/>
</dbReference>
<sequence>MPLRATKIVATLGPASDTPDMLEAMVRAGVDVVRLNFSHGTADDHRRRAAAVREAAARAGKEVAVMADLQGPKIRVGKFAHGKVTLLEGAAFTLDAARTEPGDEHAVGLDYKELPRDVVPGDVLLLNDGLIELRVERVEGAAVHTRVVTGGELSNHKGINKRGGGLTAPALTPKDMADIATAMALQADYVAVSFPKNADDMRLARRLCEEAARDGHRPGLIAKIERAEAIPELEAILQASDGIMVARGDLAVEVGNAAVPALQKRMIALAREHDRLVITATQMMESMIHAPIPTRAEVSDVANAVLDGTDAVMLSAETAAGKYPLQTVQEMARICLAAEQAYHDALDHDFVGKTFARIDQSIALGALFIASHLHARAIIALTESGSTPLWMSRHTIDIPIYAITPRLATARRLALYRNVHALRITGGSADRDTALMQAEQQLKARGRLQSGDRYVITAGEPMGTPGGTNMLKVGQVD</sequence>
<dbReference type="SUPFAM" id="SSF50800">
    <property type="entry name" value="PK beta-barrel domain-like"/>
    <property type="match status" value="1"/>
</dbReference>
<keyword evidence="5" id="KW-0479">Metal-binding</keyword>
<organism evidence="16 17">
    <name type="scientific">Tepidimonas fonticaldi</name>
    <dbReference type="NCBI Taxonomy" id="1101373"/>
    <lineage>
        <taxon>Bacteria</taxon>
        <taxon>Pseudomonadati</taxon>
        <taxon>Pseudomonadota</taxon>
        <taxon>Betaproteobacteria</taxon>
        <taxon>Burkholderiales</taxon>
        <taxon>Tepidimonas</taxon>
    </lineage>
</organism>
<dbReference type="FunFam" id="2.40.33.10:FF:000001">
    <property type="entry name" value="Pyruvate kinase"/>
    <property type="match status" value="1"/>
</dbReference>
<keyword evidence="6" id="KW-0547">Nucleotide-binding</keyword>
<dbReference type="NCBIfam" id="TIGR01064">
    <property type="entry name" value="pyruv_kin"/>
    <property type="match status" value="1"/>
</dbReference>
<evidence type="ECO:0000256" key="13">
    <source>
        <dbReference type="RuleBase" id="RU000504"/>
    </source>
</evidence>
<dbReference type="UniPathway" id="UPA00109">
    <property type="reaction ID" value="UER00188"/>
</dbReference>
<evidence type="ECO:0000259" key="15">
    <source>
        <dbReference type="Pfam" id="PF02887"/>
    </source>
</evidence>
<evidence type="ECO:0000256" key="4">
    <source>
        <dbReference type="ARBA" id="ARBA00022679"/>
    </source>
</evidence>
<evidence type="ECO:0000256" key="3">
    <source>
        <dbReference type="ARBA" id="ARBA00012142"/>
    </source>
</evidence>
<dbReference type="GO" id="GO:0005524">
    <property type="term" value="F:ATP binding"/>
    <property type="evidence" value="ECO:0007669"/>
    <property type="project" value="UniProtKB-KW"/>
</dbReference>
<evidence type="ECO:0000256" key="1">
    <source>
        <dbReference type="ARBA" id="ARBA00004997"/>
    </source>
</evidence>
<reference evidence="16 17" key="1">
    <citation type="submission" date="2016-06" db="EMBL/GenBank/DDBJ databases">
        <title>Genome sequence of Tepidimonas fonticaldi PL17.</title>
        <authorList>
            <person name="Pinnaka A.K."/>
        </authorList>
    </citation>
    <scope>NUCLEOTIDE SEQUENCE [LARGE SCALE GENOMIC DNA]</scope>
    <source>
        <strain evidence="16 17">PL17</strain>
    </source>
</reference>
<keyword evidence="11 16" id="KW-0670">Pyruvate</keyword>
<dbReference type="InterPro" id="IPR001697">
    <property type="entry name" value="Pyr_Knase"/>
</dbReference>
<evidence type="ECO:0000256" key="10">
    <source>
        <dbReference type="ARBA" id="ARBA00023152"/>
    </source>
</evidence>
<comment type="catalytic activity">
    <reaction evidence="13">
        <text>pyruvate + ATP = phosphoenolpyruvate + ADP + H(+)</text>
        <dbReference type="Rhea" id="RHEA:18157"/>
        <dbReference type="ChEBI" id="CHEBI:15361"/>
        <dbReference type="ChEBI" id="CHEBI:15378"/>
        <dbReference type="ChEBI" id="CHEBI:30616"/>
        <dbReference type="ChEBI" id="CHEBI:58702"/>
        <dbReference type="ChEBI" id="CHEBI:456216"/>
        <dbReference type="EC" id="2.7.1.40"/>
    </reaction>
</comment>
<dbReference type="EMBL" id="LZDH01000045">
    <property type="protein sequence ID" value="OBS31137.1"/>
    <property type="molecule type" value="Genomic_DNA"/>
</dbReference>
<evidence type="ECO:0000256" key="2">
    <source>
        <dbReference type="ARBA" id="ARBA00008663"/>
    </source>
</evidence>
<dbReference type="AlphaFoldDB" id="A0A1A6DW29"/>
<dbReference type="InterPro" id="IPR015793">
    <property type="entry name" value="Pyrv_Knase_brl"/>
</dbReference>
<keyword evidence="10 13" id="KW-0324">Glycolysis</keyword>
<dbReference type="InterPro" id="IPR015813">
    <property type="entry name" value="Pyrv/PenolPyrv_kinase-like_dom"/>
</dbReference>
<feature type="domain" description="Pyruvate kinase C-terminal" evidence="15">
    <location>
        <begin position="361"/>
        <end position="473"/>
    </location>
</feature>
<comment type="pathway">
    <text evidence="1 13">Carbohydrate degradation; glycolysis; pyruvate from D-glyceraldehyde 3-phosphate: step 5/5.</text>
</comment>
<dbReference type="InterPro" id="IPR036918">
    <property type="entry name" value="Pyrv_Knase_C_sf"/>
</dbReference>
<dbReference type="InterPro" id="IPR011037">
    <property type="entry name" value="Pyrv_Knase-like_insert_dom_sf"/>
</dbReference>
<evidence type="ECO:0000256" key="6">
    <source>
        <dbReference type="ARBA" id="ARBA00022741"/>
    </source>
</evidence>
<accession>A0A1A6DW29</accession>
<evidence type="ECO:0000313" key="17">
    <source>
        <dbReference type="Proteomes" id="UP000091969"/>
    </source>
</evidence>
<dbReference type="InterPro" id="IPR040442">
    <property type="entry name" value="Pyrv_kinase-like_dom_sf"/>
</dbReference>
<comment type="caution">
    <text evidence="16">The sequence shown here is derived from an EMBL/GenBank/DDBJ whole genome shotgun (WGS) entry which is preliminary data.</text>
</comment>
<evidence type="ECO:0000259" key="14">
    <source>
        <dbReference type="Pfam" id="PF00224"/>
    </source>
</evidence>
<dbReference type="GO" id="GO:0000287">
    <property type="term" value="F:magnesium ion binding"/>
    <property type="evidence" value="ECO:0007669"/>
    <property type="project" value="UniProtKB-UniRule"/>
</dbReference>
<dbReference type="GO" id="GO:0016301">
    <property type="term" value="F:kinase activity"/>
    <property type="evidence" value="ECO:0007669"/>
    <property type="project" value="UniProtKB-KW"/>
</dbReference>
<dbReference type="Pfam" id="PF02887">
    <property type="entry name" value="PK_C"/>
    <property type="match status" value="1"/>
</dbReference>